<evidence type="ECO:0000313" key="2">
    <source>
        <dbReference type="EMBL" id="QKI89106.1"/>
    </source>
</evidence>
<proteinExistence type="predicted"/>
<accession>A0A7D4TAG7</accession>
<protein>
    <submittedName>
        <fullName evidence="2">Uncharacterized protein</fullName>
    </submittedName>
</protein>
<sequence>MSSVSVNGLLQPVNNQVIDGIDNPYIGHFLKISYSQLISQQPVFSKDRVDVEGGGAFRFALPKDDLLQGKSIKIEVFSPDGALLGSQNYSIGSLYTADIAENAEDDSKPFRIQVDPKIVEFCPGGECDQIREIQRNISGKLVDISGENKVAGVQIVIMASDDPAAEMNDKSFQPVLTLQTDQGGHFFGRADSREYEQAYGLIAGLQDTPVHVELEDKKISETLLLVADLSTLQTTASGSEGTPKLPEAKDMIGSGTFSQDIGGKCVDFTIPNRTLEEFSFYHTVRTTEPEIRGLTITSKESRQFITELDSISDELFTVFNRMNNSMSSMDLLPISVDEEEQESASAATQSVDNSTGSISEEISVQPKTLQIASVASATLDKPVYHLKIATGIDNIKLATPKTFDFTAIAKFLAEQARRRAKLQRLHHELAAAYCGKNGAEAASSYCETLKAEDSLNRATILSLLGHVERYAQFDPSNHLFADKVLPKLLLRFVEDVREIMKQSYVEGELISLTQKRAEKMLLSIDHATKEVQDQEELLGYLRDLIHQFSLAAGKDSHNFEPCPTRKTATMGILCLVQQFDDTRETLRNKAVFTLGEILSIRANYDTYIASINAFSGLLEKFHNFYQSGSDLFVSLDDRYFIEHYDAIRAGLQTIKRRIFTAISKIEAIQAEYITNHPGRKQLSAENSVDWDDTPTVYENTTIAHGHILHFKQKWKADGYSLGDLLYSLPLAPCQEKQIAIIDWDREERAQRSEAQTVSESIAADISHDRDISEIINSTFAENIRASSHNETSGTSAGIGGGIMGSVGKFVGGLFGGVSHSGSSSSSSASQDSARNLSGSTLNRLQDSISQSASALRSQRSTVVQTVGQHETVSAQTEVIKNNNHCHAMTVEYFEVLKHYAIEQELVDVQECLFVPLPMSHFDYGKVLRWKNTLRRAVAGHKLQRGFDAIERITSLYADSDMPSGSYADEAIKVFSGHFSMTFELQRPYMSEIEEQTKTVTETIELKHWFPWFDRVFKISYDKEVPLTEAEKDAVFEADYAADIVRKFIEKLDIYAVADDGSEIRLDLDYTQLSNYRRGTQIQVKIASRSMQHITRRQIQYLRLRANTQVHASSKIILRAAYLHYRTAYSGGSIIRNGRINNDVINVIDVKVSGLFDIDVDYVTDAALMYTPLSDAELRDPRKEDREAATELLSFLNEHMEMAHKVIWSSLDSSRLFGLLDGYIAPNSGGKSVASVVENKVIGVVGNNLVLKVVPGERLDPVFKSITNLMAYYKPTTRPDPYRISMPTKGVYAESVMGKCNSCEEIDDSRHWRFEDVPCGTTPTAINPLSTESRRSDIGDLQVKDLPANIITMQNAPNAPDPTGLGAAFELLGKSEAFKDMTGLSGTQANALEALKTTSKSVTDLAGMAVDFQKQNAMKKDIGKTLKAVQEAQKSGQISKEQANQLAYKALSSMVGEPTAKDSKSTATSEAKELTKAAGANKASVKIAKPDGEKIEVDAKTSNDSLQPQIVLSSNLTAEVRAFNPAKNDKSLIIEVGASLQNAPEGATLQWVAEDASALKVDSPNALVTRVKGIKPGKQLLVAKLADAGGNTLVSKKVQLSVPQCVTVDEDAALFDAALSAFQLSSVKSNVVDEMKKVSDQLLSTANVRVFWKFGGYSESVPAHVPNTMVVSTQIKNTDPGNNGVAGVTTGSSSSDLFNETIVLYPGVYQLPNAIDVDTETQGIVLQLESSITTDEDGLIPVAIKVFGRLIGETLSHEIGHALLWDDIKGQGGHNSPSISGDIMNRGLDRNFKQRTGMENTAQQSPVHPDDFIDHGIGKINKFLAVNQAHLDSQWPVPPAFA</sequence>
<dbReference type="EMBL" id="CP054020">
    <property type="protein sequence ID" value="QKI89106.1"/>
    <property type="molecule type" value="Genomic_DNA"/>
</dbReference>
<reference evidence="2 3" key="1">
    <citation type="submission" date="2020-05" db="EMBL/GenBank/DDBJ databases">
        <title>Thiomicrorhabdus sediminis sp.nov. and Thiomicrorhabdus xiamenensis sp.nov., novel sulfur-oxidizing bacteria isolated from coastal sediment.</title>
        <authorList>
            <person name="Liu X."/>
        </authorList>
    </citation>
    <scope>NUCLEOTIDE SEQUENCE [LARGE SCALE GENOMIC DNA]</scope>
    <source>
        <strain evidence="2 3">G2</strain>
    </source>
</reference>
<dbReference type="RefSeq" id="WP_173284936.1">
    <property type="nucleotide sequence ID" value="NZ_CP054020.1"/>
</dbReference>
<name>A0A7D4TAG7_9GAMM</name>
<evidence type="ECO:0000256" key="1">
    <source>
        <dbReference type="SAM" id="MobiDB-lite"/>
    </source>
</evidence>
<dbReference type="Proteomes" id="UP000504724">
    <property type="component" value="Chromosome"/>
</dbReference>
<gene>
    <name evidence="2" type="ORF">HQN79_05745</name>
</gene>
<keyword evidence="3" id="KW-1185">Reference proteome</keyword>
<feature type="region of interest" description="Disordered" evidence="1">
    <location>
        <begin position="337"/>
        <end position="359"/>
    </location>
</feature>
<dbReference type="KEGG" id="txa:HQN79_05745"/>
<evidence type="ECO:0000313" key="3">
    <source>
        <dbReference type="Proteomes" id="UP000504724"/>
    </source>
</evidence>
<organism evidence="2 3">
    <name type="scientific">Thiomicrorhabdus xiamenensis</name>
    <dbReference type="NCBI Taxonomy" id="2739063"/>
    <lineage>
        <taxon>Bacteria</taxon>
        <taxon>Pseudomonadati</taxon>
        <taxon>Pseudomonadota</taxon>
        <taxon>Gammaproteobacteria</taxon>
        <taxon>Thiotrichales</taxon>
        <taxon>Piscirickettsiaceae</taxon>
        <taxon>Thiomicrorhabdus</taxon>
    </lineage>
</organism>